<dbReference type="SMART" id="SM00849">
    <property type="entry name" value="Lactamase_B"/>
    <property type="match status" value="1"/>
</dbReference>
<feature type="transmembrane region" description="Helical" evidence="6">
    <location>
        <begin position="369"/>
        <end position="388"/>
    </location>
</feature>
<evidence type="ECO:0000256" key="6">
    <source>
        <dbReference type="SAM" id="Phobius"/>
    </source>
</evidence>
<dbReference type="InterPro" id="IPR025405">
    <property type="entry name" value="DUF4131"/>
</dbReference>
<evidence type="ECO:0000256" key="1">
    <source>
        <dbReference type="ARBA" id="ARBA00004651"/>
    </source>
</evidence>
<dbReference type="Proteomes" id="UP001596254">
    <property type="component" value="Unassembled WGS sequence"/>
</dbReference>
<name>A0ABW1SNT8_9LACO</name>
<feature type="transmembrane region" description="Helical" evidence="6">
    <location>
        <begin position="345"/>
        <end position="363"/>
    </location>
</feature>
<dbReference type="InterPro" id="IPR035681">
    <property type="entry name" value="ComA-like_MBL"/>
</dbReference>
<dbReference type="Gene3D" id="3.60.15.10">
    <property type="entry name" value="Ribonuclease Z/Hydroxyacylglutathione hydrolase-like"/>
    <property type="match status" value="1"/>
</dbReference>
<dbReference type="InterPro" id="IPR001279">
    <property type="entry name" value="Metallo-B-lactamas"/>
</dbReference>
<keyword evidence="3 6" id="KW-0812">Transmembrane</keyword>
<evidence type="ECO:0000313" key="8">
    <source>
        <dbReference type="EMBL" id="MFC6206154.1"/>
    </source>
</evidence>
<keyword evidence="4 6" id="KW-1133">Transmembrane helix</keyword>
<evidence type="ECO:0000256" key="3">
    <source>
        <dbReference type="ARBA" id="ARBA00022692"/>
    </source>
</evidence>
<keyword evidence="9" id="KW-1185">Reference proteome</keyword>
<dbReference type="RefSeq" id="WP_382338555.1">
    <property type="nucleotide sequence ID" value="NZ_JBHSSK010000004.1"/>
</dbReference>
<proteinExistence type="predicted"/>
<dbReference type="Pfam" id="PF00753">
    <property type="entry name" value="Lactamase_B"/>
    <property type="match status" value="1"/>
</dbReference>
<dbReference type="InterPro" id="IPR004797">
    <property type="entry name" value="Competence_ComEC/Rec2"/>
</dbReference>
<feature type="transmembrane region" description="Helical" evidence="6">
    <location>
        <begin position="454"/>
        <end position="473"/>
    </location>
</feature>
<evidence type="ECO:0000256" key="2">
    <source>
        <dbReference type="ARBA" id="ARBA00022475"/>
    </source>
</evidence>
<feature type="transmembrane region" description="Helical" evidence="6">
    <location>
        <begin position="29"/>
        <end position="46"/>
    </location>
</feature>
<gene>
    <name evidence="8" type="ORF">ACFP1G_01415</name>
</gene>
<dbReference type="CDD" id="cd07731">
    <property type="entry name" value="ComA-like_MBL-fold"/>
    <property type="match status" value="1"/>
</dbReference>
<dbReference type="Pfam" id="PF13567">
    <property type="entry name" value="DUF4131"/>
    <property type="match status" value="1"/>
</dbReference>
<feature type="transmembrane region" description="Helical" evidence="6">
    <location>
        <begin position="426"/>
        <end position="442"/>
    </location>
</feature>
<feature type="transmembrane region" description="Helical" evidence="6">
    <location>
        <begin position="255"/>
        <end position="278"/>
    </location>
</feature>
<dbReference type="InterPro" id="IPR004477">
    <property type="entry name" value="ComEC_N"/>
</dbReference>
<dbReference type="PANTHER" id="PTHR30619:SF7">
    <property type="entry name" value="BETA-LACTAMASE DOMAIN PROTEIN"/>
    <property type="match status" value="1"/>
</dbReference>
<dbReference type="NCBIfam" id="TIGR00361">
    <property type="entry name" value="ComEC_Rec2"/>
    <property type="match status" value="1"/>
</dbReference>
<feature type="transmembrane region" description="Helical" evidence="6">
    <location>
        <begin position="221"/>
        <end position="243"/>
    </location>
</feature>
<dbReference type="InterPro" id="IPR036866">
    <property type="entry name" value="RibonucZ/Hydroxyglut_hydro"/>
</dbReference>
<evidence type="ECO:0000313" key="9">
    <source>
        <dbReference type="Proteomes" id="UP001596254"/>
    </source>
</evidence>
<accession>A0ABW1SNT8</accession>
<keyword evidence="2" id="KW-1003">Cell membrane</keyword>
<organism evidence="8 9">
    <name type="scientific">Levilactobacillus tongjiangensis</name>
    <dbReference type="NCBI Taxonomy" id="2486023"/>
    <lineage>
        <taxon>Bacteria</taxon>
        <taxon>Bacillati</taxon>
        <taxon>Bacillota</taxon>
        <taxon>Bacilli</taxon>
        <taxon>Lactobacillales</taxon>
        <taxon>Lactobacillaceae</taxon>
        <taxon>Levilactobacillus</taxon>
    </lineage>
</organism>
<dbReference type="NCBIfam" id="TIGR00360">
    <property type="entry name" value="ComEC_N-term"/>
    <property type="match status" value="1"/>
</dbReference>
<evidence type="ECO:0000256" key="5">
    <source>
        <dbReference type="ARBA" id="ARBA00023136"/>
    </source>
</evidence>
<evidence type="ECO:0000259" key="7">
    <source>
        <dbReference type="SMART" id="SM00849"/>
    </source>
</evidence>
<keyword evidence="5 6" id="KW-0472">Membrane</keyword>
<reference evidence="9" key="1">
    <citation type="journal article" date="2019" name="Int. J. Syst. Evol. Microbiol.">
        <title>The Global Catalogue of Microorganisms (GCM) 10K type strain sequencing project: providing services to taxonomists for standard genome sequencing and annotation.</title>
        <authorList>
            <consortium name="The Broad Institute Genomics Platform"/>
            <consortium name="The Broad Institute Genome Sequencing Center for Infectious Disease"/>
            <person name="Wu L."/>
            <person name="Ma J."/>
        </authorList>
    </citation>
    <scope>NUCLEOTIDE SEQUENCE [LARGE SCALE GENOMIC DNA]</scope>
    <source>
        <strain evidence="9">CCM 8905</strain>
    </source>
</reference>
<comment type="subcellular location">
    <subcellularLocation>
        <location evidence="1">Cell membrane</location>
        <topology evidence="1">Multi-pass membrane protein</topology>
    </subcellularLocation>
</comment>
<dbReference type="PANTHER" id="PTHR30619">
    <property type="entry name" value="DNA INTERNALIZATION/COMPETENCE PROTEIN COMEC/REC2"/>
    <property type="match status" value="1"/>
</dbReference>
<dbReference type="Pfam" id="PF03772">
    <property type="entry name" value="Competence"/>
    <property type="match status" value="1"/>
</dbReference>
<protein>
    <submittedName>
        <fullName evidence="8">DNA internalization-related competence protein ComEC/Rec2</fullName>
    </submittedName>
</protein>
<sequence>MIVGGHFWGGCLLLVIAVARVVTLRSWRVLVVMVGVLVLMAGYLALREQQLKQRELSYLHASPVSVRLRVQPDAISLRGAAYYLVARVETTGEPVLVRGRVKTAGELAALKQVSAPQLWMIQGQQQGILPATNFGQFDAAKYWRRRGIVKTIAVTELTTQQPTQSTLYGWFGDWWHSWRARLIHYCEGLPGALSVYALGLFPGQKRAETAVELQGMRQLGLLHLFAISGMHVALLLSVLTWLLVHLRLAREHWEWLLLLGLPGYFILAGGGSGVLRACLMRGLQLFGKRIGRPIGTLDAWASALIGGLVLNPGLLFELGGQLSYGLSLALILLANEREHWRQVGLTLLSLSSLLSGVFQWHLLTLVANWVIVPLFPTVILPLTVVGTLTGHYLPLVSQWAAAVLGSLDRLLGWFGGLPGNVTFGQPVWWLTWVWVALTWWLFTRPVVQRRRWILGLLASYGIAYGMIHVPFFGEVTYFDVGQGDSILIREPYNQRVSLIDTGGHLGFREPDWVPRLPPTYAATRTSLAYLRSRGITRIDDLYLTHHDADHIGDLPAFLRDMRVGRILVPAGMEREPSWQYLLRGSHVPVQPIKVGTVMPLKVLHPFEAAPAENANSLALQGNFGGHNFLFMGDLDRSGEQKILDAVPQLRTDVLKLGHHGSKTASAPAFLAQTKPQWAIISAGRQNRYGHPNQETLATLTDLKIPAVSTQTSGMIRYSYHGTHGFWQTKLKGDQET</sequence>
<dbReference type="EMBL" id="JBHSSK010000004">
    <property type="protein sequence ID" value="MFC6206154.1"/>
    <property type="molecule type" value="Genomic_DNA"/>
</dbReference>
<dbReference type="InterPro" id="IPR052159">
    <property type="entry name" value="Competence_DNA_uptake"/>
</dbReference>
<dbReference type="SUPFAM" id="SSF56281">
    <property type="entry name" value="Metallo-hydrolase/oxidoreductase"/>
    <property type="match status" value="1"/>
</dbReference>
<feature type="domain" description="Metallo-beta-lactamase" evidence="7">
    <location>
        <begin position="482"/>
        <end position="684"/>
    </location>
</feature>
<comment type="caution">
    <text evidence="8">The sequence shown here is derived from an EMBL/GenBank/DDBJ whole genome shotgun (WGS) entry which is preliminary data.</text>
</comment>
<evidence type="ECO:0000256" key="4">
    <source>
        <dbReference type="ARBA" id="ARBA00022989"/>
    </source>
</evidence>